<dbReference type="PANTHER" id="PTHR42941:SF1">
    <property type="entry name" value="SLL1037 PROTEIN"/>
    <property type="match status" value="1"/>
</dbReference>
<dbReference type="PROSITE" id="PS51257">
    <property type="entry name" value="PROKAR_LIPOPROTEIN"/>
    <property type="match status" value="1"/>
</dbReference>
<dbReference type="RefSeq" id="WP_072625434.1">
    <property type="nucleotide sequence ID" value="NZ_CP013290.1"/>
</dbReference>
<dbReference type="KEGG" id="jte:ASJ30_12685"/>
<dbReference type="InterPro" id="IPR011852">
    <property type="entry name" value="TRAP_TAXI"/>
</dbReference>
<reference evidence="1 2" key="1">
    <citation type="submission" date="2015-11" db="EMBL/GenBank/DDBJ databases">
        <authorList>
            <person name="Zhang Y."/>
            <person name="Guo Z."/>
        </authorList>
    </citation>
    <scope>NUCLEOTIDE SEQUENCE [LARGE SCALE GENOMIC DNA]</scope>
    <source>
        <strain evidence="1 2">YFY001</strain>
    </source>
</reference>
<dbReference type="PANTHER" id="PTHR42941">
    <property type="entry name" value="SLL1037 PROTEIN"/>
    <property type="match status" value="1"/>
</dbReference>
<dbReference type="Proteomes" id="UP000182938">
    <property type="component" value="Chromosome"/>
</dbReference>
<protein>
    <recommendedName>
        <fullName evidence="3">C4-dicarboxylate ABC transporter substrate-binding protein</fullName>
    </recommendedName>
</protein>
<dbReference type="Pfam" id="PF16868">
    <property type="entry name" value="NMT1_3"/>
    <property type="match status" value="1"/>
</dbReference>
<keyword evidence="2" id="KW-1185">Reference proteome</keyword>
<evidence type="ECO:0000313" key="2">
    <source>
        <dbReference type="Proteomes" id="UP000182938"/>
    </source>
</evidence>
<dbReference type="SUPFAM" id="SSF53850">
    <property type="entry name" value="Periplasmic binding protein-like II"/>
    <property type="match status" value="1"/>
</dbReference>
<dbReference type="NCBIfam" id="TIGR02122">
    <property type="entry name" value="TRAP_TAXI"/>
    <property type="match status" value="1"/>
</dbReference>
<evidence type="ECO:0008006" key="3">
    <source>
        <dbReference type="Google" id="ProtNLM"/>
    </source>
</evidence>
<dbReference type="Gene3D" id="3.40.190.10">
    <property type="entry name" value="Periplasmic binding protein-like II"/>
    <property type="match status" value="2"/>
</dbReference>
<evidence type="ECO:0000313" key="1">
    <source>
        <dbReference type="EMBL" id="APH02281.1"/>
    </source>
</evidence>
<organism evidence="1 2">
    <name type="scientific">Janibacter indicus</name>
    <dbReference type="NCBI Taxonomy" id="857417"/>
    <lineage>
        <taxon>Bacteria</taxon>
        <taxon>Bacillati</taxon>
        <taxon>Actinomycetota</taxon>
        <taxon>Actinomycetes</taxon>
        <taxon>Micrococcales</taxon>
        <taxon>Intrasporangiaceae</taxon>
        <taxon>Janibacter</taxon>
    </lineage>
</organism>
<name>A0A1L3MIY9_9MICO</name>
<dbReference type="AlphaFoldDB" id="A0A1L3MIY9"/>
<dbReference type="EMBL" id="CP013290">
    <property type="protein sequence ID" value="APH02281.1"/>
    <property type="molecule type" value="Genomic_DNA"/>
</dbReference>
<sequence>MPIQPTRRALLAAASVPLLGACGRGSGDDLEPTELTLATGNPGGVFHRYGEALAKVWQERLDGITVRTRGTNASVDNVREVSEGVSDIGFSLADTAADARRGRGTWGEPVDLWALARAYDSFVHLVVRADSQVRAVTDLRGLRVSLGASGSGTRGIAWRCMRAAGLGTDDVESMAETLQRSADGLASGDLDAFFFVSGLPNTAVLHLSQDMEVRLVPLGHLVPRLVRDHGSEFSRSSIPASTYGQERAVDTVSVQNYLLVRRALQLDLVQALTRVLFEEQPRVDELAGGVRQPNIGTAIYTSPLPLHPGALRYYREQRD</sequence>
<proteinExistence type="predicted"/>
<gene>
    <name evidence="1" type="ORF">ASJ30_12685</name>
</gene>
<accession>A0A1L3MIY9</accession>